<dbReference type="PANTHER" id="PTHR43751:SF3">
    <property type="entry name" value="SULFATASE N-TERMINAL DOMAIN-CONTAINING PROTEIN"/>
    <property type="match status" value="1"/>
</dbReference>
<proteinExistence type="predicted"/>
<evidence type="ECO:0000259" key="2">
    <source>
        <dbReference type="Pfam" id="PF00884"/>
    </source>
</evidence>
<organism evidence="3 4">
    <name type="scientific">candidate division CSSED10-310 bacterium</name>
    <dbReference type="NCBI Taxonomy" id="2855610"/>
    <lineage>
        <taxon>Bacteria</taxon>
        <taxon>Bacteria division CSSED10-310</taxon>
    </lineage>
</organism>
<evidence type="ECO:0000313" key="4">
    <source>
        <dbReference type="Proteomes" id="UP001594351"/>
    </source>
</evidence>
<keyword evidence="4" id="KW-1185">Reference proteome</keyword>
<accession>A0ABV6Z0C6</accession>
<keyword evidence="1" id="KW-0732">Signal</keyword>
<dbReference type="Pfam" id="PF00884">
    <property type="entry name" value="Sulfatase"/>
    <property type="match status" value="1"/>
</dbReference>
<dbReference type="CDD" id="cd16148">
    <property type="entry name" value="sulfatase_like"/>
    <property type="match status" value="1"/>
</dbReference>
<comment type="caution">
    <text evidence="3">The sequence shown here is derived from an EMBL/GenBank/DDBJ whole genome shotgun (WGS) entry which is preliminary data.</text>
</comment>
<name>A0ABV6Z0C6_UNCC1</name>
<evidence type="ECO:0000313" key="3">
    <source>
        <dbReference type="EMBL" id="MFC1851902.1"/>
    </source>
</evidence>
<dbReference type="InterPro" id="IPR017850">
    <property type="entry name" value="Alkaline_phosphatase_core_sf"/>
</dbReference>
<dbReference type="InterPro" id="IPR000917">
    <property type="entry name" value="Sulfatase_N"/>
</dbReference>
<protein>
    <submittedName>
        <fullName evidence="3">Sulfatase</fullName>
    </submittedName>
</protein>
<sequence length="457" mass="52686">MVRKHVFLIMISLLVLISCRSPQQPLNKHWMLFTLDTLRQDHVGAYGHSSVKTPILDQLARQGVIFTDGIAESSWTIPSHASLLTSQFPRTHGATWRHRYLDDHCLTAAEILRENGFTCGAAVAARIVSRKRGFEQGFHFFADQNIEIYRSGNEVTQQALSWFSQLEQGKFFFWAHYFDPHMPFNPPYPYHMMYEPSAANDFDAYFKIKNPLPGEKRKRIKVPPRINFAVDEKFLARGLSLYHGEITYLDKQIEKIIRMLKQKKLFADSVITFVADHGEYLGEDNNHFEHGTDLGEPVLKIPYLMTIPTLGAGHIITQPVQLTDILPTVLNLLDLSTSRYQLAGRNLKPLLYSGIPPDRKHVFSELFIDEDTSLHSIRDSEMKLVLKSTKNRETILLSDLDKTDLIRDNGLHNPDTVQHYNKILQQWMKQTKQYVPSTSFKETEEMKQDLRVLGYVD</sequence>
<dbReference type="PANTHER" id="PTHR43751">
    <property type="entry name" value="SULFATASE"/>
    <property type="match status" value="1"/>
</dbReference>
<reference evidence="3 4" key="1">
    <citation type="submission" date="2024-09" db="EMBL/GenBank/DDBJ databases">
        <title>Laminarin stimulates single cell rates of sulfate reduction while oxygen inhibits transcriptomic activity in coastal marine sediment.</title>
        <authorList>
            <person name="Lindsay M."/>
            <person name="Orcutt B."/>
            <person name="Emerson D."/>
            <person name="Stepanauskas R."/>
            <person name="D'Angelo T."/>
        </authorList>
    </citation>
    <scope>NUCLEOTIDE SEQUENCE [LARGE SCALE GENOMIC DNA]</scope>
    <source>
        <strain evidence="3">SAG AM-311-K15</strain>
    </source>
</reference>
<dbReference type="InterPro" id="IPR052701">
    <property type="entry name" value="GAG_Ulvan_Degrading_Sulfatases"/>
</dbReference>
<dbReference type="Proteomes" id="UP001594351">
    <property type="component" value="Unassembled WGS sequence"/>
</dbReference>
<dbReference type="SUPFAM" id="SSF53649">
    <property type="entry name" value="Alkaline phosphatase-like"/>
    <property type="match status" value="1"/>
</dbReference>
<evidence type="ECO:0000256" key="1">
    <source>
        <dbReference type="SAM" id="SignalP"/>
    </source>
</evidence>
<feature type="signal peptide" evidence="1">
    <location>
        <begin position="1"/>
        <end position="23"/>
    </location>
</feature>
<gene>
    <name evidence="3" type="ORF">ACFL27_17050</name>
</gene>
<dbReference type="Gene3D" id="3.40.720.10">
    <property type="entry name" value="Alkaline Phosphatase, subunit A"/>
    <property type="match status" value="1"/>
</dbReference>
<dbReference type="PROSITE" id="PS51257">
    <property type="entry name" value="PROKAR_LIPOPROTEIN"/>
    <property type="match status" value="1"/>
</dbReference>
<feature type="chain" id="PRO_5046870225" evidence="1">
    <location>
        <begin position="24"/>
        <end position="457"/>
    </location>
</feature>
<dbReference type="EMBL" id="JBHPBY010000240">
    <property type="protein sequence ID" value="MFC1851902.1"/>
    <property type="molecule type" value="Genomic_DNA"/>
</dbReference>
<feature type="domain" description="Sulfatase N-terminal" evidence="2">
    <location>
        <begin position="29"/>
        <end position="334"/>
    </location>
</feature>